<proteinExistence type="predicted"/>
<evidence type="ECO:0000313" key="2">
    <source>
        <dbReference type="Proteomes" id="UP000626982"/>
    </source>
</evidence>
<name>A0ABQ2KAN9_9MICO</name>
<gene>
    <name evidence="1" type="ORF">GCM10010968_01580</name>
</gene>
<sequence length="93" mass="9365">MLTLTENAQQVITTIVGGAEAPQTGGLRIASDAEGQGLNVSVANAPEASDQVVEQAGAKVFLDASAALALDDKVLDASSQPDGRVDFAVQQAA</sequence>
<dbReference type="Gene3D" id="2.60.300.12">
    <property type="entry name" value="HesB-like domain"/>
    <property type="match status" value="1"/>
</dbReference>
<dbReference type="SUPFAM" id="SSF89360">
    <property type="entry name" value="HesB-like domain"/>
    <property type="match status" value="1"/>
</dbReference>
<reference evidence="2" key="1">
    <citation type="journal article" date="2019" name="Int. J. Syst. Evol. Microbiol.">
        <title>The Global Catalogue of Microorganisms (GCM) 10K type strain sequencing project: providing services to taxonomists for standard genome sequencing and annotation.</title>
        <authorList>
            <consortium name="The Broad Institute Genomics Platform"/>
            <consortium name="The Broad Institute Genome Sequencing Center for Infectious Disease"/>
            <person name="Wu L."/>
            <person name="Ma J."/>
        </authorList>
    </citation>
    <scope>NUCLEOTIDE SEQUENCE [LARGE SCALE GENOMIC DNA]</scope>
    <source>
        <strain evidence="2">CGMCC 1.6960</strain>
    </source>
</reference>
<protein>
    <submittedName>
        <fullName evidence="1">Iron-sulfur cluster biosynthesis protein</fullName>
    </submittedName>
</protein>
<dbReference type="InterPro" id="IPR035903">
    <property type="entry name" value="HesB-like_dom_sf"/>
</dbReference>
<dbReference type="RefSeq" id="WP_188714999.1">
    <property type="nucleotide sequence ID" value="NZ_BAABBD010000001.1"/>
</dbReference>
<keyword evidence="2" id="KW-1185">Reference proteome</keyword>
<dbReference type="EMBL" id="BMLM01000001">
    <property type="protein sequence ID" value="GGN77270.1"/>
    <property type="molecule type" value="Genomic_DNA"/>
</dbReference>
<dbReference type="Proteomes" id="UP000626982">
    <property type="component" value="Unassembled WGS sequence"/>
</dbReference>
<comment type="caution">
    <text evidence="1">The sequence shown here is derived from an EMBL/GenBank/DDBJ whole genome shotgun (WGS) entry which is preliminary data.</text>
</comment>
<accession>A0ABQ2KAN9</accession>
<organism evidence="1 2">
    <name type="scientific">Agrococcus terreus</name>
    <dbReference type="NCBI Taxonomy" id="574649"/>
    <lineage>
        <taxon>Bacteria</taxon>
        <taxon>Bacillati</taxon>
        <taxon>Actinomycetota</taxon>
        <taxon>Actinomycetes</taxon>
        <taxon>Micrococcales</taxon>
        <taxon>Microbacteriaceae</taxon>
        <taxon>Agrococcus</taxon>
    </lineage>
</organism>
<evidence type="ECO:0000313" key="1">
    <source>
        <dbReference type="EMBL" id="GGN77270.1"/>
    </source>
</evidence>